<comment type="similarity">
    <text evidence="1">Belongs to the transferase hexapeptide repeat family.</text>
</comment>
<dbReference type="Proteomes" id="UP000267027">
    <property type="component" value="Unassembled WGS sequence"/>
</dbReference>
<dbReference type="InterPro" id="IPR018357">
    <property type="entry name" value="Hexapep_transf_CS"/>
</dbReference>
<keyword evidence="6" id="KW-1185">Reference proteome</keyword>
<gene>
    <name evidence="5" type="ORF">ACOC_LOCUS3108</name>
</gene>
<dbReference type="EMBL" id="UYYA01000809">
    <property type="protein sequence ID" value="VDM54693.1"/>
    <property type="molecule type" value="Genomic_DNA"/>
</dbReference>
<evidence type="ECO:0000256" key="2">
    <source>
        <dbReference type="ARBA" id="ARBA00022679"/>
    </source>
</evidence>
<dbReference type="OMA" id="HREDKAN"/>
<sequence>MAFKAVVLVGGPQKVLGSLCFETACKAFLSFLPFRTVTFEDGRLSSGTRFRPLSLQLPKPLFPIAGVPLVEHHIDQLAQLPGLSEVVLIGSYSSELFTDFIGRCQQTYRISIKYAQEQQPMGTAGGLVAQRDTIVGDFPEGVFVINGDVCGDLPVDEMVERIASLPDDSCLLLTTEATREQSGNFGNVVIDNNGRVVHYVDKPTTFVSTHISCGVYLMKTSAIMVCVRNSRRQTNVSIWVLNCLLTLLFQGLNADSISNLWFETDIFPQMAYNGKLFALHTTRWWSQTKTAAAVLYANRHYLRLFKKRYAARLCKDRAQIIGDVFIDPSAEVDKSAKIGPNVSIGANAKIGKGVRIKVRLFVALNSYIILLLSQFCRSR</sequence>
<evidence type="ECO:0000313" key="6">
    <source>
        <dbReference type="Proteomes" id="UP000267027"/>
    </source>
</evidence>
<evidence type="ECO:0000256" key="1">
    <source>
        <dbReference type="ARBA" id="ARBA00007274"/>
    </source>
</evidence>
<reference evidence="7" key="1">
    <citation type="submission" date="2017-02" db="UniProtKB">
        <authorList>
            <consortium name="WormBaseParasite"/>
        </authorList>
    </citation>
    <scope>IDENTIFICATION</scope>
</reference>
<dbReference type="WBParaSite" id="ACOC_0000310701-mRNA-1">
    <property type="protein sequence ID" value="ACOC_0000310701-mRNA-1"/>
    <property type="gene ID" value="ACOC_0000310701"/>
</dbReference>
<evidence type="ECO:0000313" key="7">
    <source>
        <dbReference type="WBParaSite" id="ACOC_0000310701-mRNA-1"/>
    </source>
</evidence>
<dbReference type="InterPro" id="IPR050486">
    <property type="entry name" value="Mannose-1P_guanyltransferase"/>
</dbReference>
<accession>A0A0R3PFW4</accession>
<dbReference type="Gene3D" id="3.90.550.10">
    <property type="entry name" value="Spore Coat Polysaccharide Biosynthesis Protein SpsA, Chain A"/>
    <property type="match status" value="1"/>
</dbReference>
<dbReference type="SUPFAM" id="SSF51161">
    <property type="entry name" value="Trimeric LpxA-like enzymes"/>
    <property type="match status" value="1"/>
</dbReference>
<keyword evidence="2" id="KW-0808">Transferase</keyword>
<dbReference type="SUPFAM" id="SSF53448">
    <property type="entry name" value="Nucleotide-diphospho-sugar transferases"/>
    <property type="match status" value="1"/>
</dbReference>
<dbReference type="AlphaFoldDB" id="A0A0R3PFW4"/>
<dbReference type="InterPro" id="IPR029044">
    <property type="entry name" value="Nucleotide-diphossugar_trans"/>
</dbReference>
<organism evidence="7">
    <name type="scientific">Angiostrongylus costaricensis</name>
    <name type="common">Nematode worm</name>
    <dbReference type="NCBI Taxonomy" id="334426"/>
    <lineage>
        <taxon>Eukaryota</taxon>
        <taxon>Metazoa</taxon>
        <taxon>Ecdysozoa</taxon>
        <taxon>Nematoda</taxon>
        <taxon>Chromadorea</taxon>
        <taxon>Rhabditida</taxon>
        <taxon>Rhabditina</taxon>
        <taxon>Rhabditomorpha</taxon>
        <taxon>Strongyloidea</taxon>
        <taxon>Metastrongylidae</taxon>
        <taxon>Angiostrongylus</taxon>
    </lineage>
</organism>
<proteinExistence type="inferred from homology"/>
<evidence type="ECO:0000259" key="3">
    <source>
        <dbReference type="Pfam" id="PF00483"/>
    </source>
</evidence>
<protein>
    <submittedName>
        <fullName evidence="7">NTP_transferase domain-containing protein</fullName>
    </submittedName>
</protein>
<name>A0A0R3PFW4_ANGCS</name>
<feature type="domain" description="Nucleotidyl transferase" evidence="3">
    <location>
        <begin position="46"/>
        <end position="228"/>
    </location>
</feature>
<dbReference type="GO" id="GO:0016740">
    <property type="term" value="F:transferase activity"/>
    <property type="evidence" value="ECO:0007669"/>
    <property type="project" value="UniProtKB-KW"/>
</dbReference>
<dbReference type="STRING" id="334426.A0A0R3PFW4"/>
<dbReference type="InterPro" id="IPR005835">
    <property type="entry name" value="NTP_transferase_dom"/>
</dbReference>
<dbReference type="PANTHER" id="PTHR22572">
    <property type="entry name" value="SUGAR-1-PHOSPHATE GUANYL TRANSFERASE"/>
    <property type="match status" value="1"/>
</dbReference>
<evidence type="ECO:0000313" key="5">
    <source>
        <dbReference type="EMBL" id="VDM54693.1"/>
    </source>
</evidence>
<feature type="domain" description="Mannose-1-phosphate guanyltransferase C-terminal" evidence="4">
    <location>
        <begin position="320"/>
        <end position="357"/>
    </location>
</feature>
<dbReference type="Pfam" id="PF00483">
    <property type="entry name" value="NTP_transferase"/>
    <property type="match status" value="1"/>
</dbReference>
<dbReference type="Pfam" id="PF25087">
    <property type="entry name" value="GMPPB_C"/>
    <property type="match status" value="1"/>
</dbReference>
<dbReference type="OrthoDB" id="285674at2759"/>
<evidence type="ECO:0000259" key="4">
    <source>
        <dbReference type="Pfam" id="PF25087"/>
    </source>
</evidence>
<dbReference type="Gene3D" id="2.160.10.10">
    <property type="entry name" value="Hexapeptide repeat proteins"/>
    <property type="match status" value="1"/>
</dbReference>
<dbReference type="InterPro" id="IPR056729">
    <property type="entry name" value="GMPPB_C"/>
</dbReference>
<dbReference type="PROSITE" id="PS00101">
    <property type="entry name" value="HEXAPEP_TRANSFERASES"/>
    <property type="match status" value="1"/>
</dbReference>
<reference evidence="5 6" key="2">
    <citation type="submission" date="2018-11" db="EMBL/GenBank/DDBJ databases">
        <authorList>
            <consortium name="Pathogen Informatics"/>
        </authorList>
    </citation>
    <scope>NUCLEOTIDE SEQUENCE [LARGE SCALE GENOMIC DNA]</scope>
    <source>
        <strain evidence="5 6">Costa Rica</strain>
    </source>
</reference>
<dbReference type="InterPro" id="IPR011004">
    <property type="entry name" value="Trimer_LpxA-like_sf"/>
</dbReference>